<organism evidence="1 2">
    <name type="scientific">Streptomyces evansiae</name>
    <dbReference type="NCBI Taxonomy" id="3075535"/>
    <lineage>
        <taxon>Bacteria</taxon>
        <taxon>Bacillati</taxon>
        <taxon>Actinomycetota</taxon>
        <taxon>Actinomycetes</taxon>
        <taxon>Kitasatosporales</taxon>
        <taxon>Streptomycetaceae</taxon>
        <taxon>Streptomyces</taxon>
    </lineage>
</organism>
<proteinExistence type="predicted"/>
<protein>
    <recommendedName>
        <fullName evidence="3">Chemotaxis protein</fullName>
    </recommendedName>
</protein>
<dbReference type="InterPro" id="IPR029064">
    <property type="entry name" value="Ribosomal_eL30-like_sf"/>
</dbReference>
<dbReference type="EMBL" id="JAVRER010000006">
    <property type="protein sequence ID" value="MDT0414928.1"/>
    <property type="molecule type" value="Genomic_DNA"/>
</dbReference>
<dbReference type="Proteomes" id="UP001183607">
    <property type="component" value="Unassembled WGS sequence"/>
</dbReference>
<dbReference type="Gene3D" id="3.30.1330.30">
    <property type="match status" value="1"/>
</dbReference>
<name>A0ABD5E2P1_9ACTN</name>
<accession>A0ABD5E2P1</accession>
<gene>
    <name evidence="1" type="ORF">RM574_05440</name>
</gene>
<reference evidence="2" key="1">
    <citation type="submission" date="2023-07" db="EMBL/GenBank/DDBJ databases">
        <title>30 novel species of actinomycetes from the DSMZ collection.</title>
        <authorList>
            <person name="Nouioui I."/>
        </authorList>
    </citation>
    <scope>NUCLEOTIDE SEQUENCE [LARGE SCALE GENOMIC DNA]</scope>
    <source>
        <strain evidence="2">DSM 41982</strain>
    </source>
</reference>
<evidence type="ECO:0000313" key="2">
    <source>
        <dbReference type="Proteomes" id="UP001183607"/>
    </source>
</evidence>
<dbReference type="RefSeq" id="WP_007829881.1">
    <property type="nucleotide sequence ID" value="NZ_JAVRER010000006.1"/>
</dbReference>
<dbReference type="AlphaFoldDB" id="A0ABD5E2P1"/>
<comment type="caution">
    <text evidence="1">The sequence shown here is derived from an EMBL/GenBank/DDBJ whole genome shotgun (WGS) entry which is preliminary data.</text>
</comment>
<dbReference type="SUPFAM" id="SSF55315">
    <property type="entry name" value="L30e-like"/>
    <property type="match status" value="1"/>
</dbReference>
<evidence type="ECO:0008006" key="3">
    <source>
        <dbReference type="Google" id="ProtNLM"/>
    </source>
</evidence>
<dbReference type="Pfam" id="PF18845">
    <property type="entry name" value="baeRF_family3"/>
    <property type="match status" value="1"/>
</dbReference>
<dbReference type="InterPro" id="IPR041289">
    <property type="entry name" value="Bact_RF_family3"/>
</dbReference>
<sequence length="369" mass="40559">MRDTFELNPDILAELRAPRPYPAVSLLLPTHPASPDGAEDAIRLRNLVSEAKKRLADDPGVDKAALQAVEARIDEAAASVDSSEITDGTLLLASANDWEVWKLPVTPPERVVVADTYLTRNLVSSWLHERPYWVLVLSEEGSRLWHGAGESLTEVTGFGFPAKPELPDHEDAEPGANFGLQPSPYREERLRQYLRDVDDKLAEALRTGKGPVHVVGTANQINTLVERSRSKERVGERVERAGADKLTGHVLLDVIRPAREKYTAERQRDALDRLGEGIGQKRFAAGTDEIWQNVQEGRVHLLLVEDGFQVSAIPEATHLRPAASPEDPDVEDDIVDTLVETALGTGADVVFVPDDALAEHGRVAAVLRY</sequence>
<evidence type="ECO:0000313" key="1">
    <source>
        <dbReference type="EMBL" id="MDT0414928.1"/>
    </source>
</evidence>